<feature type="domain" description="A to I editase" evidence="2">
    <location>
        <begin position="52"/>
        <end position="420"/>
    </location>
</feature>
<accession>A0A8S8ZV80</accession>
<dbReference type="VEuPathDB" id="FungiDB:SMAC_02878"/>
<feature type="region of interest" description="Disordered" evidence="1">
    <location>
        <begin position="167"/>
        <end position="189"/>
    </location>
</feature>
<dbReference type="SMART" id="SM00552">
    <property type="entry name" value="ADEAMc"/>
    <property type="match status" value="1"/>
</dbReference>
<evidence type="ECO:0000313" key="4">
    <source>
        <dbReference type="Proteomes" id="UP000433876"/>
    </source>
</evidence>
<evidence type="ECO:0000259" key="2">
    <source>
        <dbReference type="PROSITE" id="PS50141"/>
    </source>
</evidence>
<reference evidence="3 4" key="1">
    <citation type="submission" date="2017-07" db="EMBL/GenBank/DDBJ databases">
        <title>Genome sequence of the Sordaria macrospora wild type strain R19027.</title>
        <authorList>
            <person name="Nowrousian M."/>
            <person name="Teichert I."/>
            <person name="Kueck U."/>
        </authorList>
    </citation>
    <scope>NUCLEOTIDE SEQUENCE [LARGE SCALE GENOMIC DNA]</scope>
    <source>
        <strain evidence="3 4">R19027</strain>
        <tissue evidence="3">Mycelium</tissue>
    </source>
</reference>
<dbReference type="PANTHER" id="PTHR47803">
    <property type="entry name" value="TRNA-SPECIFIC ADENOSINE DEAMINASE 1"/>
    <property type="match status" value="1"/>
</dbReference>
<comment type="caution">
    <text evidence="3">The sequence shown here is derived from an EMBL/GenBank/DDBJ whole genome shotgun (WGS) entry which is preliminary data.</text>
</comment>
<dbReference type="GO" id="GO:0003723">
    <property type="term" value="F:RNA binding"/>
    <property type="evidence" value="ECO:0007669"/>
    <property type="project" value="InterPro"/>
</dbReference>
<organism evidence="3 4">
    <name type="scientific">Sordaria macrospora</name>
    <dbReference type="NCBI Taxonomy" id="5147"/>
    <lineage>
        <taxon>Eukaryota</taxon>
        <taxon>Fungi</taxon>
        <taxon>Dikarya</taxon>
        <taxon>Ascomycota</taxon>
        <taxon>Pezizomycotina</taxon>
        <taxon>Sordariomycetes</taxon>
        <taxon>Sordariomycetidae</taxon>
        <taxon>Sordariales</taxon>
        <taxon>Sordariaceae</taxon>
        <taxon>Sordaria</taxon>
    </lineage>
</organism>
<name>A0A8S8ZV80_SORMA</name>
<evidence type="ECO:0000313" key="3">
    <source>
        <dbReference type="EMBL" id="KAA8632850.1"/>
    </source>
</evidence>
<sequence>MADADAIASAVHEEFSKLPAKRKPSVRDNGLHEWVPMAGIVAKGPNGLKCVALATGMKCLPASKLPQAKGVTIHDWHAEILAIRAFNRFVLEECKHLALQGDGASQSEFIYRRTTVQHGDQEQQATKTVWQRQPFAWREDVSLHMYCSEAPCGDASMELIMAAQDDASPWEIPSPGPGDLPTQAQTPAPVPTDNTTAPLPGRAYFSQLGIVRRKPSRGDAPPSLSKSCSDKLALKQVTSLLSSLTSTLVSPTNAYLSSVILPDYQYSAAACKRCFSSSVTDGGRMAPLLDASASARLEDAGYAFREFRVETTGMEFAFSRKAILPSGSSSPDTAETKKLIASNLATSWTLNGPRDGEGLVGGVLQGRKQFDLRGASLMSRRKMWALAREVCSATGLEDDGEIKRVLGSMDLVYDEIKNGSTLLQGRRKAKEEAKRVALKGWVRNTGDGGFKLE</sequence>
<dbReference type="Pfam" id="PF02137">
    <property type="entry name" value="A_deamin"/>
    <property type="match status" value="1"/>
</dbReference>
<gene>
    <name evidence="3" type="ORF">SMACR_02878</name>
</gene>
<dbReference type="PANTHER" id="PTHR47803:SF1">
    <property type="entry name" value="TRNA-SPECIFIC ADENOSINE DEAMINASE 1"/>
    <property type="match status" value="1"/>
</dbReference>
<dbReference type="InterPro" id="IPR002466">
    <property type="entry name" value="A_deamin"/>
</dbReference>
<evidence type="ECO:0000256" key="1">
    <source>
        <dbReference type="SAM" id="MobiDB-lite"/>
    </source>
</evidence>
<proteinExistence type="predicted"/>
<dbReference type="GO" id="GO:0002100">
    <property type="term" value="P:tRNA wobble adenosine to inosine editing"/>
    <property type="evidence" value="ECO:0007669"/>
    <property type="project" value="InterPro"/>
</dbReference>
<dbReference type="AlphaFoldDB" id="A0A8S8ZV80"/>
<protein>
    <recommendedName>
        <fullName evidence="2">A to I editase domain-containing protein</fullName>
    </recommendedName>
</protein>
<dbReference type="Proteomes" id="UP000433876">
    <property type="component" value="Unassembled WGS sequence"/>
</dbReference>
<dbReference type="GO" id="GO:0043829">
    <property type="term" value="F:tRNA-specific adenosine-37 deaminase activity"/>
    <property type="evidence" value="ECO:0007669"/>
    <property type="project" value="TreeGrafter"/>
</dbReference>
<dbReference type="EMBL" id="NMPR01000047">
    <property type="protein sequence ID" value="KAA8632850.1"/>
    <property type="molecule type" value="Genomic_DNA"/>
</dbReference>
<dbReference type="PROSITE" id="PS50141">
    <property type="entry name" value="A_DEAMIN_EDITASE"/>
    <property type="match status" value="1"/>
</dbReference>
<dbReference type="InterPro" id="IPR042935">
    <property type="entry name" value="Tad1"/>
</dbReference>